<keyword evidence="1" id="KW-0472">Membrane</keyword>
<proteinExistence type="predicted"/>
<dbReference type="OrthoDB" id="6444026at2"/>
<gene>
    <name evidence="2" type="ORF">B4923_09835</name>
</gene>
<dbReference type="EMBL" id="QDKJ01000006">
    <property type="protein sequence ID" value="PWC12899.1"/>
    <property type="molecule type" value="Genomic_DNA"/>
</dbReference>
<evidence type="ECO:0000313" key="3">
    <source>
        <dbReference type="Proteomes" id="UP000245138"/>
    </source>
</evidence>
<keyword evidence="3" id="KW-1185">Reference proteome</keyword>
<evidence type="ECO:0000256" key="1">
    <source>
        <dbReference type="SAM" id="Phobius"/>
    </source>
</evidence>
<feature type="transmembrane region" description="Helical" evidence="1">
    <location>
        <begin position="7"/>
        <end position="29"/>
    </location>
</feature>
<reference evidence="2 3" key="1">
    <citation type="submission" date="2018-04" db="EMBL/GenBank/DDBJ databases">
        <title>Brenneria corticis sp.nov.</title>
        <authorList>
            <person name="Li Y."/>
        </authorList>
    </citation>
    <scope>NUCLEOTIDE SEQUENCE [LARGE SCALE GENOMIC DNA]</scope>
    <source>
        <strain evidence="2 3">LMG 27715</strain>
    </source>
</reference>
<dbReference type="Proteomes" id="UP000245138">
    <property type="component" value="Unassembled WGS sequence"/>
</dbReference>
<keyword evidence="1" id="KW-1133">Transmembrane helix</keyword>
<keyword evidence="1" id="KW-0812">Transmembrane</keyword>
<comment type="caution">
    <text evidence="2">The sequence shown here is derived from an EMBL/GenBank/DDBJ whole genome shotgun (WGS) entry which is preliminary data.</text>
</comment>
<sequence>MNNFIKTIFIVVFLGLVLTIPILFVNVSFSYTKSDYIKYNIFTFNEIKKMPFISDNYIIYYDSPDGTTPKTNRIIFSTVNLTRKSELVNYIESLGFQRYEDKIWSENDKNEFWRKNDDIVNIIQNDAENTIYFSVQKR</sequence>
<protein>
    <submittedName>
        <fullName evidence="2">Uncharacterized protein</fullName>
    </submittedName>
</protein>
<dbReference type="AlphaFoldDB" id="A0A2U1TU33"/>
<accession>A0A2U1TU33</accession>
<evidence type="ECO:0000313" key="2">
    <source>
        <dbReference type="EMBL" id="PWC12899.1"/>
    </source>
</evidence>
<organism evidence="2 3">
    <name type="scientific">Brenneria roseae subsp. americana</name>
    <dbReference type="NCBI Taxonomy" id="1508507"/>
    <lineage>
        <taxon>Bacteria</taxon>
        <taxon>Pseudomonadati</taxon>
        <taxon>Pseudomonadota</taxon>
        <taxon>Gammaproteobacteria</taxon>
        <taxon>Enterobacterales</taxon>
        <taxon>Pectobacteriaceae</taxon>
        <taxon>Brenneria</taxon>
    </lineage>
</organism>
<name>A0A2U1TU33_9GAMM</name>